<dbReference type="Pfam" id="PF13892">
    <property type="entry name" value="DBINO"/>
    <property type="match status" value="1"/>
</dbReference>
<dbReference type="FunFam" id="1.10.275.10:FF:000001">
    <property type="entry name" value="Fumarate hydratase, mitochondrial"/>
    <property type="match status" value="1"/>
</dbReference>
<dbReference type="Gene3D" id="1.10.275.10">
    <property type="entry name" value="Fumarase/aspartase (N-terminal domain)"/>
    <property type="match status" value="1"/>
</dbReference>
<gene>
    <name evidence="23" type="ORF">JVT61DRAFT_5677</name>
</gene>
<dbReference type="InterPro" id="IPR014001">
    <property type="entry name" value="Helicase_ATP-bd"/>
</dbReference>
<evidence type="ECO:0000256" key="12">
    <source>
        <dbReference type="ARBA" id="ARBA00023163"/>
    </source>
</evidence>
<dbReference type="FunFam" id="1.20.200.10:FF:000001">
    <property type="entry name" value="Fumarate hydratase, mitochondrial"/>
    <property type="match status" value="1"/>
</dbReference>
<evidence type="ECO:0000256" key="5">
    <source>
        <dbReference type="ARBA" id="ARBA00022741"/>
    </source>
</evidence>
<proteinExistence type="inferred from homology"/>
<evidence type="ECO:0000256" key="9">
    <source>
        <dbReference type="ARBA" id="ARBA00023015"/>
    </source>
</evidence>
<dbReference type="CDD" id="cd18793">
    <property type="entry name" value="SF2_C_SNF"/>
    <property type="match status" value="1"/>
</dbReference>
<keyword evidence="10 18" id="KW-0238">DNA-binding</keyword>
<dbReference type="GO" id="GO:0006099">
    <property type="term" value="P:tricarboxylic acid cycle"/>
    <property type="evidence" value="ECO:0007669"/>
    <property type="project" value="InterPro"/>
</dbReference>
<dbReference type="InterPro" id="IPR038718">
    <property type="entry name" value="SNF2-like_sf"/>
</dbReference>
<keyword evidence="13 18" id="KW-0234">DNA repair</keyword>
<comment type="subunit">
    <text evidence="18">Component of the INO80 chromatin-remodeling complex.</text>
</comment>
<dbReference type="GO" id="GO:0003677">
    <property type="term" value="F:DNA binding"/>
    <property type="evidence" value="ECO:0007669"/>
    <property type="project" value="UniProtKB-UniRule"/>
</dbReference>
<evidence type="ECO:0000256" key="19">
    <source>
        <dbReference type="SAM" id="MobiDB-lite"/>
    </source>
</evidence>
<dbReference type="GO" id="GO:0004333">
    <property type="term" value="F:fumarate hydratase activity"/>
    <property type="evidence" value="ECO:0007669"/>
    <property type="project" value="InterPro"/>
</dbReference>
<evidence type="ECO:0000256" key="16">
    <source>
        <dbReference type="ARBA" id="ARBA00049360"/>
    </source>
</evidence>
<feature type="domain" description="Helicase ATP-binding" evidence="20">
    <location>
        <begin position="1245"/>
        <end position="1417"/>
    </location>
</feature>
<dbReference type="InterPro" id="IPR018951">
    <property type="entry name" value="Fumarase_C_C"/>
</dbReference>
<dbReference type="PROSITE" id="PS51413">
    <property type="entry name" value="DBINO"/>
    <property type="match status" value="1"/>
</dbReference>
<comment type="catalytic activity">
    <reaction evidence="16 18">
        <text>ATP + H2O = ADP + phosphate + H(+)</text>
        <dbReference type="Rhea" id="RHEA:13065"/>
        <dbReference type="ChEBI" id="CHEBI:15377"/>
        <dbReference type="ChEBI" id="CHEBI:15378"/>
        <dbReference type="ChEBI" id="CHEBI:30616"/>
        <dbReference type="ChEBI" id="CHEBI:43474"/>
        <dbReference type="ChEBI" id="CHEBI:456216"/>
    </reaction>
</comment>
<dbReference type="InterPro" id="IPR050520">
    <property type="entry name" value="INO80/SWR1_helicase"/>
</dbReference>
<comment type="similarity">
    <text evidence="2 18">Belongs to the SNF2/RAD54 helicase family.</text>
</comment>
<comment type="function">
    <text evidence="18">ATPase component of the INO80 complex which remodels chromatin by shifting nucleosomes and is involved in DNA repair.</text>
</comment>
<evidence type="ECO:0000313" key="24">
    <source>
        <dbReference type="Proteomes" id="UP000683000"/>
    </source>
</evidence>
<keyword evidence="5" id="KW-0547">Nucleotide-binding</keyword>
<keyword evidence="8 18" id="KW-0067">ATP-binding</keyword>
<dbReference type="PROSITE" id="PS51194">
    <property type="entry name" value="HELICASE_CTER"/>
    <property type="match status" value="1"/>
</dbReference>
<dbReference type="EC" id="3.6.4.-" evidence="18"/>
<dbReference type="Gene3D" id="1.20.200.10">
    <property type="entry name" value="Fumarase/aspartase (Central domain)"/>
    <property type="match status" value="1"/>
</dbReference>
<dbReference type="PROSITE" id="PS51192">
    <property type="entry name" value="HELICASE_ATP_BIND_1"/>
    <property type="match status" value="1"/>
</dbReference>
<dbReference type="Pfam" id="PF00206">
    <property type="entry name" value="Lyase_1"/>
    <property type="match status" value="1"/>
</dbReference>
<feature type="domain" description="DBINO" evidence="22">
    <location>
        <begin position="977"/>
        <end position="1102"/>
    </location>
</feature>
<comment type="caution">
    <text evidence="23">The sequence shown here is derived from an EMBL/GenBank/DDBJ whole genome shotgun (WGS) entry which is preliminary data.</text>
</comment>
<dbReference type="SUPFAM" id="SSF48557">
    <property type="entry name" value="L-aspartase-like"/>
    <property type="match status" value="1"/>
</dbReference>
<feature type="region of interest" description="Disordered" evidence="19">
    <location>
        <begin position="856"/>
        <end position="933"/>
    </location>
</feature>
<feature type="compositionally biased region" description="Basic residues" evidence="19">
    <location>
        <begin position="2068"/>
        <end position="2079"/>
    </location>
</feature>
<evidence type="ECO:0000256" key="10">
    <source>
        <dbReference type="ARBA" id="ARBA00023125"/>
    </source>
</evidence>
<evidence type="ECO:0000259" key="20">
    <source>
        <dbReference type="PROSITE" id="PS51192"/>
    </source>
</evidence>
<reference evidence="23" key="1">
    <citation type="submission" date="2021-03" db="EMBL/GenBank/DDBJ databases">
        <title>Evolutionary innovations through gain and loss of genes in the ectomycorrhizal Boletales.</title>
        <authorList>
            <person name="Wu G."/>
            <person name="Miyauchi S."/>
            <person name="Morin E."/>
            <person name="Yang Z.-L."/>
            <person name="Xu J."/>
            <person name="Martin F.M."/>
        </authorList>
    </citation>
    <scope>NUCLEOTIDE SEQUENCE</scope>
    <source>
        <strain evidence="23">BR01</strain>
    </source>
</reference>
<evidence type="ECO:0000256" key="8">
    <source>
        <dbReference type="ARBA" id="ARBA00022840"/>
    </source>
</evidence>
<organism evidence="23 24">
    <name type="scientific">Boletus reticuloceps</name>
    <dbReference type="NCBI Taxonomy" id="495285"/>
    <lineage>
        <taxon>Eukaryota</taxon>
        <taxon>Fungi</taxon>
        <taxon>Dikarya</taxon>
        <taxon>Basidiomycota</taxon>
        <taxon>Agaricomycotina</taxon>
        <taxon>Agaricomycetes</taxon>
        <taxon>Agaricomycetidae</taxon>
        <taxon>Boletales</taxon>
        <taxon>Boletineae</taxon>
        <taxon>Boletaceae</taxon>
        <taxon>Boletoideae</taxon>
        <taxon>Boletus</taxon>
    </lineage>
</organism>
<evidence type="ECO:0000256" key="7">
    <source>
        <dbReference type="ARBA" id="ARBA00022801"/>
    </source>
</evidence>
<feature type="compositionally biased region" description="Pro residues" evidence="19">
    <location>
        <begin position="488"/>
        <end position="509"/>
    </location>
</feature>
<feature type="compositionally biased region" description="Polar residues" evidence="19">
    <location>
        <begin position="468"/>
        <end position="484"/>
    </location>
</feature>
<evidence type="ECO:0000256" key="11">
    <source>
        <dbReference type="ARBA" id="ARBA00023159"/>
    </source>
</evidence>
<dbReference type="GO" id="GO:0016887">
    <property type="term" value="F:ATP hydrolysis activity"/>
    <property type="evidence" value="ECO:0007669"/>
    <property type="project" value="TreeGrafter"/>
</dbReference>
<dbReference type="PANTHER" id="PTHR45685">
    <property type="entry name" value="HELICASE SRCAP-RELATED"/>
    <property type="match status" value="1"/>
</dbReference>
<keyword evidence="6 18" id="KW-0227">DNA damage</keyword>
<dbReference type="Gene3D" id="3.40.50.10810">
    <property type="entry name" value="Tandem AAA-ATPase domain"/>
    <property type="match status" value="1"/>
</dbReference>
<dbReference type="SUPFAM" id="SSF52540">
    <property type="entry name" value="P-loop containing nucleoside triphosphate hydrolases"/>
    <property type="match status" value="2"/>
</dbReference>
<dbReference type="InterPro" id="IPR020557">
    <property type="entry name" value="Fumarate_lyase_CS"/>
</dbReference>
<evidence type="ECO:0000256" key="15">
    <source>
        <dbReference type="ARBA" id="ARBA00023242"/>
    </source>
</evidence>
<feature type="region of interest" description="Disordered" evidence="19">
    <location>
        <begin position="1986"/>
        <end position="2019"/>
    </location>
</feature>
<dbReference type="PRINTS" id="PR00149">
    <property type="entry name" value="FUMRATELYASE"/>
</dbReference>
<feature type="compositionally biased region" description="Basic and acidic residues" evidence="19">
    <location>
        <begin position="651"/>
        <end position="663"/>
    </location>
</feature>
<dbReference type="InterPro" id="IPR022761">
    <property type="entry name" value="Fumarate_lyase_N"/>
</dbReference>
<dbReference type="HAMAP" id="MF_00743">
    <property type="entry name" value="FumaraseC"/>
    <property type="match status" value="1"/>
</dbReference>
<dbReference type="GO" id="GO:0006106">
    <property type="term" value="P:fumarate metabolic process"/>
    <property type="evidence" value="ECO:0007669"/>
    <property type="project" value="InterPro"/>
</dbReference>
<dbReference type="GO" id="GO:0031011">
    <property type="term" value="C:Ino80 complex"/>
    <property type="evidence" value="ECO:0007669"/>
    <property type="project" value="UniProtKB-UniRule"/>
</dbReference>
<keyword evidence="14" id="KW-0456">Lyase</keyword>
<dbReference type="SMART" id="SM00490">
    <property type="entry name" value="HELICc"/>
    <property type="match status" value="1"/>
</dbReference>
<comment type="function">
    <text evidence="17">Catalyzes the reversible stereospecific interconversion of fumarate to L-malate. In mitochondrion, catalyzes the hydration of fumarate to L-malate in the tricarboxylic acid (TCA) cycle to facilitate a transition step in the production of energy in the form of NADH. In cytoplasm and nucleus, involved in DNA repair in response to DNA damage: following DNA double-strand breaks (DSBs), translocates from the cytosol to the nucleus and promotes DNA repair by catalyzing the dehydration of L-malate to fumarate.</text>
</comment>
<dbReference type="InterPro" id="IPR001650">
    <property type="entry name" value="Helicase_C-like"/>
</dbReference>
<feature type="region of interest" description="Disordered" evidence="19">
    <location>
        <begin position="2034"/>
        <end position="2097"/>
    </location>
</feature>
<comment type="subcellular location">
    <subcellularLocation>
        <location evidence="1 18">Nucleus</location>
    </subcellularLocation>
</comment>
<keyword evidence="12" id="KW-0804">Transcription</keyword>
<accession>A0A8I2Z1Y5</accession>
<dbReference type="InterPro" id="IPR008948">
    <property type="entry name" value="L-Aspartase-like"/>
</dbReference>
<evidence type="ECO:0000259" key="22">
    <source>
        <dbReference type="PROSITE" id="PS51413"/>
    </source>
</evidence>
<evidence type="ECO:0000256" key="18">
    <source>
        <dbReference type="RuleBase" id="RU368001"/>
    </source>
</evidence>
<evidence type="ECO:0000256" key="3">
    <source>
        <dbReference type="ARBA" id="ARBA00009084"/>
    </source>
</evidence>
<dbReference type="InterPro" id="IPR027417">
    <property type="entry name" value="P-loop_NTPase"/>
</dbReference>
<protein>
    <recommendedName>
        <fullName evidence="4 18">Chromatin-remodeling ATPase INO80</fullName>
        <ecNumber evidence="18">3.6.4.-</ecNumber>
    </recommendedName>
</protein>
<dbReference type="OrthoDB" id="372624at2759"/>
<dbReference type="FunFam" id="3.40.50.10810:FF:000022">
    <property type="entry name" value="Blast:Putative DNA helicase Ino80"/>
    <property type="match status" value="1"/>
</dbReference>
<evidence type="ECO:0000256" key="13">
    <source>
        <dbReference type="ARBA" id="ARBA00023204"/>
    </source>
</evidence>
<evidence type="ECO:0000256" key="14">
    <source>
        <dbReference type="ARBA" id="ARBA00023239"/>
    </source>
</evidence>
<dbReference type="GO" id="GO:0005524">
    <property type="term" value="F:ATP binding"/>
    <property type="evidence" value="ECO:0007669"/>
    <property type="project" value="UniProtKB-UniRule"/>
</dbReference>
<evidence type="ECO:0000256" key="4">
    <source>
        <dbReference type="ARBA" id="ARBA00019805"/>
    </source>
</evidence>
<dbReference type="GO" id="GO:0006281">
    <property type="term" value="P:DNA repair"/>
    <property type="evidence" value="ECO:0007669"/>
    <property type="project" value="UniProtKB-UniRule"/>
</dbReference>
<keyword evidence="24" id="KW-1185">Reference proteome</keyword>
<dbReference type="PROSITE" id="PS00163">
    <property type="entry name" value="FUMARATE_LYASES"/>
    <property type="match status" value="1"/>
</dbReference>
<dbReference type="InterPro" id="IPR005677">
    <property type="entry name" value="Fum_hydII"/>
</dbReference>
<dbReference type="InterPro" id="IPR024083">
    <property type="entry name" value="Fumarase/histidase_N"/>
</dbReference>
<feature type="region of interest" description="Disordered" evidence="19">
    <location>
        <begin position="569"/>
        <end position="664"/>
    </location>
</feature>
<keyword evidence="11" id="KW-0010">Activator</keyword>
<dbReference type="InterPro" id="IPR000362">
    <property type="entry name" value="Fumarate_lyase_fam"/>
</dbReference>
<dbReference type="GO" id="GO:0042393">
    <property type="term" value="F:histone binding"/>
    <property type="evidence" value="ECO:0007669"/>
    <property type="project" value="TreeGrafter"/>
</dbReference>
<name>A0A8I2Z1Y5_9AGAM</name>
<feature type="compositionally biased region" description="Basic and acidic residues" evidence="19">
    <location>
        <begin position="823"/>
        <end position="836"/>
    </location>
</feature>
<feature type="compositionally biased region" description="Polar residues" evidence="19">
    <location>
        <begin position="803"/>
        <end position="813"/>
    </location>
</feature>
<keyword evidence="9" id="KW-0805">Transcription regulation</keyword>
<evidence type="ECO:0000256" key="6">
    <source>
        <dbReference type="ARBA" id="ARBA00022763"/>
    </source>
</evidence>
<keyword evidence="7 18" id="KW-0378">Hydrolase</keyword>
<evidence type="ECO:0000256" key="2">
    <source>
        <dbReference type="ARBA" id="ARBA00007025"/>
    </source>
</evidence>
<dbReference type="Pfam" id="PF00176">
    <property type="entry name" value="SNF2-rel_dom"/>
    <property type="match status" value="1"/>
</dbReference>
<evidence type="ECO:0000256" key="1">
    <source>
        <dbReference type="ARBA" id="ARBA00004123"/>
    </source>
</evidence>
<comment type="similarity">
    <text evidence="3">Belongs to the class-II fumarase/aspartase family. Fumarase subfamily.</text>
</comment>
<dbReference type="PANTHER" id="PTHR45685:SF2">
    <property type="entry name" value="CHROMATIN-REMODELING ATPASE INO80"/>
    <property type="match status" value="1"/>
</dbReference>
<dbReference type="Proteomes" id="UP000683000">
    <property type="component" value="Unassembled WGS sequence"/>
</dbReference>
<dbReference type="InterPro" id="IPR020838">
    <property type="entry name" value="DBINO"/>
</dbReference>
<dbReference type="EMBL" id="JAGFBS010000002">
    <property type="protein sequence ID" value="KAG6381272.1"/>
    <property type="molecule type" value="Genomic_DNA"/>
</dbReference>
<comment type="domain">
    <text evidence="18">The DBINO region is involved in binding to DNA.</text>
</comment>
<dbReference type="Pfam" id="PF00271">
    <property type="entry name" value="Helicase_C"/>
    <property type="match status" value="1"/>
</dbReference>
<keyword evidence="15" id="KW-0539">Nucleus</keyword>
<sequence>MSPSLQNFDIGGPAERLPPPLIKAFGVLKKAASVVNVGYGMDPKIGDAIQKAADEVISGKLIDHFPLVVFQTGSGTQSNMNVNEVISNRAIELLGGELGSKNPVHPNDHVNRSQSSNDTFPTAMHIAAVTEIHHSLLPALTELRDALQAKTDAFKEIIKIGRTHLQDATPLTLGQEFSGYVQQVDNGIERVKAVVPRLSLLAQGGTAVGTGLNTKKGFDVKVAAEISKIAGLEFKTAPNKFEALASHDALVEAHGALNVIACSLMKIANDIRFLASGPRCGFGELSLPENEPGSSIMPGKVNPTQCEAVTMVAAQVMGNQTAVSVAGASGQFELNVFKPVIIKNVLQSIRLLSDASRSFTKNCVVGIQANSKRINHLLNESLMLATILNSHLGYDNVAKCAKKAHKDGTTLKAATVALGYLTPEEFDEKTSRPRTGLTELPKKGVCTDASEIPTKRNTCAFPAIASTATTPTHTFSPPSMSLSRILNDPPPPPRAPAPAPSRPTAPDTPLPDISPASHPCQSPLADHPSPRRFSYQTVPYQGAGGWDPYSGNYVQGDIFPLGPGGNYYPQRDAGAASSTPSEPLDTPAGAYYKEGESEHASKKRRKTVDDDPDYQPPGSRRPGLRRNPPRSKAARQENSPSDNLDPFPSVTEHHQTDEDRRLVSSDLSDCEEMWIGELSDYILETHKRQRQVESWFEASVLERNSTTAVTLSRHYISRIARIPPPPSPPPMLSVSVDEDLLSTLHPSPPPDSALFDFTGDPNEYDRPSLRRTFNVGAEAVARELEESVLGSRPRTKRSDPSKRTANGTLSDASSDLDVPTSAVRKEKPANKKRRLDRDASAIADEFERAVNEASLSPAKGVKSKGKGKVSQLRGQSVESTATSSLTPRGRKKVASRKKQDGLYPDSVGQSGLGSAAGSVADDATPSASRPASPALTVTSTVVYELDEVVPPLRRAKKVDDGAMAKRLKSLEEAQRKVWTNIARRDVAKVYKYAAMGYQARQSQVKRLAMLSSMQARRPFTRTAKANKDVQAKAKRLMREMLVFWRKNEREERDVRKREQKEAIDRAKIEEERREAARQARKLEFLISQTELYSHFVGNKLKTAEVQGDTLETSAAPPGADLADIDPSSLREIDFDDEDQTNLHRHARHNAQEAVALAKQRAQQFDTQAALERKTNEALQLAKAQAHIRDDEDKIGRFAAPLMDLDSDELNFQNPTSLTGPLTIKQPRMLMAQLKEYQLKGLNWLATLYEQGINGILADEMGLGKTVQSISLLAYLAEVHDIWGPFLVVAPASTLHNWQQEITRFVPTLKALPYWGNVKDRATLRKFWSKKEISYNKDAPFHILITSYQLVTQDQQYFQRVKWQYMILDEAQNIKNASSVRWKTLLGFQCRNRLLLTGTPIQNSMQELWALLHFIMPSLFDSHDEFNEWFSKDIENAAENKGGKLNEYQLRRLHMILKPFMLRRVKRHVQNELSEKIEIDIYVDLSSRQRALYRALLANVSVADLLEKAANIGDADSARSLMNLVMQFRKVCNHPELFERADVIAPFSFAHFGRSGPLGREGDLIFVPYSTRNPIEHQVPELLYLDGGLVDIPSVKPGPRSRRHCVRNLFNIWSTDRIYQSMYDEIEESPAFAFLRLLNRAPAEVHGLQMSPFLRNRLVELQQENRIIEQSTVSRDTSLSASDIKTPSLPFLSHQLYYPDLKGISSSAWQESCLSRPGLRWYVPAVVAPPIFMTCSNRSFIEYQNRALEAPVESMAMYGISRELQESPAACSIYNDLVPMIPAAGLICSAPSDQLPQSSMQIPEAKRLVYDSAKLARLDTLLQELKAGDHRVLIYFQMTRMMDLMEEYLIFRQYKYLRLDGSSKLEDRRDMVIDWQTRPDIFIFLLSTRAGGLGINLTAADTVIFYDHDWNPSNDAQAMDRAHRLGQTRQVTVYRLVTKGTIDERIIQLARVKKDVQDIVVGNKNFTDVAKPSEIVQLLLNDEQLANIDNTNGSGLPSKKSGKRGAGTAPASGSNDAVRDLWNDEGDDFFGHLANQANVPVDKGEEDSIVRASSRGKKRKGGGSSGVPRPRKTAGKAAGKRKAEGANDVGSGMDVQAE</sequence>
<feature type="region of interest" description="Disordered" evidence="19">
    <location>
        <begin position="784"/>
        <end position="836"/>
    </location>
</feature>
<dbReference type="InterPro" id="IPR000330">
    <property type="entry name" value="SNF2_N"/>
</dbReference>
<evidence type="ECO:0000256" key="17">
    <source>
        <dbReference type="ARBA" id="ARBA00056821"/>
    </source>
</evidence>
<evidence type="ECO:0000313" key="23">
    <source>
        <dbReference type="EMBL" id="KAG6381272.1"/>
    </source>
</evidence>
<dbReference type="SMART" id="SM00487">
    <property type="entry name" value="DEXDc"/>
    <property type="match status" value="1"/>
</dbReference>
<feature type="compositionally biased region" description="Polar residues" evidence="19">
    <location>
        <begin position="872"/>
        <end position="886"/>
    </location>
</feature>
<dbReference type="Gene3D" id="3.40.50.300">
    <property type="entry name" value="P-loop containing nucleotide triphosphate hydrolases"/>
    <property type="match status" value="1"/>
</dbReference>
<dbReference type="Pfam" id="PF10415">
    <property type="entry name" value="FumaraseC_C"/>
    <property type="match status" value="1"/>
</dbReference>
<dbReference type="GO" id="GO:0006338">
    <property type="term" value="P:chromatin remodeling"/>
    <property type="evidence" value="ECO:0007669"/>
    <property type="project" value="UniProtKB-UniRule"/>
</dbReference>
<dbReference type="CDD" id="cd01362">
    <property type="entry name" value="Fumarase_classII"/>
    <property type="match status" value="1"/>
</dbReference>
<feature type="region of interest" description="Disordered" evidence="19">
    <location>
        <begin position="468"/>
        <end position="536"/>
    </location>
</feature>
<dbReference type="NCBIfam" id="TIGR00979">
    <property type="entry name" value="fumC_II"/>
    <property type="match status" value="1"/>
</dbReference>
<dbReference type="FunFam" id="1.10.40.30:FF:000002">
    <property type="entry name" value="Fumarate hydratase class II"/>
    <property type="match status" value="1"/>
</dbReference>
<dbReference type="InterPro" id="IPR049730">
    <property type="entry name" value="SNF2/RAD54-like_C"/>
</dbReference>
<feature type="domain" description="Helicase C-terminal" evidence="21">
    <location>
        <begin position="1816"/>
        <end position="1966"/>
    </location>
</feature>
<dbReference type="Gene3D" id="1.10.40.30">
    <property type="entry name" value="Fumarase/aspartase (C-terminal domain)"/>
    <property type="match status" value="1"/>
</dbReference>
<evidence type="ECO:0000259" key="21">
    <source>
        <dbReference type="PROSITE" id="PS51194"/>
    </source>
</evidence>
<feature type="compositionally biased region" description="Basic residues" evidence="19">
    <location>
        <begin position="622"/>
        <end position="633"/>
    </location>
</feature>